<dbReference type="InterPro" id="IPR032675">
    <property type="entry name" value="LRR_dom_sf"/>
</dbReference>
<protein>
    <recommendedName>
        <fullName evidence="3">F-box domain-containing protein</fullName>
    </recommendedName>
</protein>
<accession>A0A284RB93</accession>
<organism evidence="1 2">
    <name type="scientific">Armillaria ostoyae</name>
    <name type="common">Armillaria root rot fungus</name>
    <dbReference type="NCBI Taxonomy" id="47428"/>
    <lineage>
        <taxon>Eukaryota</taxon>
        <taxon>Fungi</taxon>
        <taxon>Dikarya</taxon>
        <taxon>Basidiomycota</taxon>
        <taxon>Agaricomycotina</taxon>
        <taxon>Agaricomycetes</taxon>
        <taxon>Agaricomycetidae</taxon>
        <taxon>Agaricales</taxon>
        <taxon>Marasmiineae</taxon>
        <taxon>Physalacriaceae</taxon>
        <taxon>Armillaria</taxon>
    </lineage>
</organism>
<evidence type="ECO:0000313" key="1">
    <source>
        <dbReference type="EMBL" id="SJL06041.1"/>
    </source>
</evidence>
<reference evidence="2" key="1">
    <citation type="journal article" date="2017" name="Nat. Ecol. Evol.">
        <title>Genome expansion and lineage-specific genetic innovations in the forest pathogenic fungi Armillaria.</title>
        <authorList>
            <person name="Sipos G."/>
            <person name="Prasanna A.N."/>
            <person name="Walter M.C."/>
            <person name="O'Connor E."/>
            <person name="Balint B."/>
            <person name="Krizsan K."/>
            <person name="Kiss B."/>
            <person name="Hess J."/>
            <person name="Varga T."/>
            <person name="Slot J."/>
            <person name="Riley R."/>
            <person name="Boka B."/>
            <person name="Rigling D."/>
            <person name="Barry K."/>
            <person name="Lee J."/>
            <person name="Mihaltcheva S."/>
            <person name="LaButti K."/>
            <person name="Lipzen A."/>
            <person name="Waldron R."/>
            <person name="Moloney N.M."/>
            <person name="Sperisen C."/>
            <person name="Kredics L."/>
            <person name="Vagvoelgyi C."/>
            <person name="Patrignani A."/>
            <person name="Fitzpatrick D."/>
            <person name="Nagy I."/>
            <person name="Doyle S."/>
            <person name="Anderson J.B."/>
            <person name="Grigoriev I.V."/>
            <person name="Gueldener U."/>
            <person name="Muensterkoetter M."/>
            <person name="Nagy L.G."/>
        </authorList>
    </citation>
    <scope>NUCLEOTIDE SEQUENCE [LARGE SCALE GENOMIC DNA]</scope>
    <source>
        <strain evidence="2">C18/9</strain>
    </source>
</reference>
<dbReference type="OrthoDB" id="3541472at2759"/>
<evidence type="ECO:0000313" key="2">
    <source>
        <dbReference type="Proteomes" id="UP000219338"/>
    </source>
</evidence>
<name>A0A284RB93_ARMOS</name>
<dbReference type="Proteomes" id="UP000219338">
    <property type="component" value="Unassembled WGS sequence"/>
</dbReference>
<evidence type="ECO:0008006" key="3">
    <source>
        <dbReference type="Google" id="ProtNLM"/>
    </source>
</evidence>
<gene>
    <name evidence="1" type="ORF">ARMOST_09377</name>
</gene>
<dbReference type="AlphaFoldDB" id="A0A284RB93"/>
<proteinExistence type="predicted"/>
<sequence length="510" mass="57405">MASDSSILTLAPEVIYQIGRQLPLEDLKIARSACKHINESVKPLLFSSLDVKINGQDPAVEDFPQESISEFVKELRITVTDSRLKLPWSVLTIGVDAERQKLKESFGTLLLRLQNIACIKISFSGPMTYILAVMVKTITSSKILPYFEEFHLNLPGAVFPDPTLRLRGLHGLRKINVTHDIPFSSKSDDFERSILKPLSYSFATSPELTETCITSSVPLRLSVSHLLRRIQDPSALKVLALGAFRFDSDVNMTPYLVSLTSLSLLPVEDLGFLETAVPARFWEELRASGAQLQELLLGGLDDDSLNFLERFPGKGLEKLSVIIQSNNGHRRFYDDVLARHAATLRELWIRIKDDRPWYLDSRNAQAVSKCKNLKVLGVSFLSEPSSVMNVINQLPETLPDLDVLYLAEVDLRPGRHIVCGPRGSVRTYIRSVPKDEVMKNVVEYDFQAPSGKEFLGRIVVRFAWDDGVIIYALGDPEEKSRNQRLREGSCDDQKYFAVSGFRTIFDYVNV</sequence>
<dbReference type="Gene3D" id="3.80.10.10">
    <property type="entry name" value="Ribonuclease Inhibitor"/>
    <property type="match status" value="1"/>
</dbReference>
<keyword evidence="2" id="KW-1185">Reference proteome</keyword>
<dbReference type="EMBL" id="FUEG01000006">
    <property type="protein sequence ID" value="SJL06041.1"/>
    <property type="molecule type" value="Genomic_DNA"/>
</dbReference>